<keyword evidence="1" id="KW-1133">Transmembrane helix</keyword>
<keyword evidence="3" id="KW-1185">Reference proteome</keyword>
<dbReference type="Proteomes" id="UP000246316">
    <property type="component" value="Segment"/>
</dbReference>
<sequence length="130" mass="14317">MISSSVALVLMVLLIVKHFIADFPLQTTYMLGKSKKEGWVRPLFAHSSVHAVLTLAVLFGGLLAVLPWGLALGIGIAFALFDGIVHFVVDMIKAQGFSHYSTSENKFWIALGADQMAHYLTYAFIVFMLI</sequence>
<dbReference type="EMBL" id="MH059636">
    <property type="protein sequence ID" value="AWD90327.1"/>
    <property type="molecule type" value="Genomic_DNA"/>
</dbReference>
<name>A0A2S1GLR1_9CAUD</name>
<feature type="transmembrane region" description="Helical" evidence="1">
    <location>
        <begin position="43"/>
        <end position="64"/>
    </location>
</feature>
<dbReference type="RefSeq" id="YP_010095126.1">
    <property type="nucleotide sequence ID" value="NC_055743.1"/>
</dbReference>
<feature type="transmembrane region" description="Helical" evidence="1">
    <location>
        <begin position="70"/>
        <end position="89"/>
    </location>
</feature>
<evidence type="ECO:0000256" key="1">
    <source>
        <dbReference type="SAM" id="Phobius"/>
    </source>
</evidence>
<protein>
    <recommendedName>
        <fullName evidence="4">DUF3307 domain-containing protein</fullName>
    </recommendedName>
</protein>
<evidence type="ECO:0000313" key="3">
    <source>
        <dbReference type="Proteomes" id="UP000246316"/>
    </source>
</evidence>
<feature type="transmembrane region" description="Helical" evidence="1">
    <location>
        <begin position="6"/>
        <end position="31"/>
    </location>
</feature>
<accession>A0A2S1GLR1</accession>
<keyword evidence="1" id="KW-0812">Transmembrane</keyword>
<dbReference type="InterPro" id="IPR021737">
    <property type="entry name" value="Phage_phiKZ_Orf197"/>
</dbReference>
<keyword evidence="1" id="KW-0472">Membrane</keyword>
<organism evidence="2 3">
    <name type="scientific">Erwinia phage Cronus</name>
    <dbReference type="NCBI Taxonomy" id="2163633"/>
    <lineage>
        <taxon>Viruses</taxon>
        <taxon>Duplodnaviria</taxon>
        <taxon>Heunggongvirae</taxon>
        <taxon>Uroviricota</taxon>
        <taxon>Caudoviricetes</taxon>
        <taxon>Pantevenvirales</taxon>
        <taxon>Straboviridae</taxon>
        <taxon>Tevenvirinae</taxon>
        <taxon>Risoevirus</taxon>
        <taxon>Risoevirus cronus</taxon>
        <taxon>Roskildevirus cronus</taxon>
    </lineage>
</organism>
<dbReference type="Pfam" id="PF11750">
    <property type="entry name" value="DUF3307"/>
    <property type="match status" value="1"/>
</dbReference>
<evidence type="ECO:0008006" key="4">
    <source>
        <dbReference type="Google" id="ProtNLM"/>
    </source>
</evidence>
<proteinExistence type="predicted"/>
<feature type="transmembrane region" description="Helical" evidence="1">
    <location>
        <begin position="109"/>
        <end position="129"/>
    </location>
</feature>
<reference evidence="2" key="1">
    <citation type="submission" date="2018-03" db="EMBL/GenBank/DDBJ databases">
        <title>Phage therapy in agriculture - a green tech approach to combat plant pathogenic bacteria.</title>
        <authorList>
            <person name="Carstens A.B."/>
            <person name="Djurhuus A.M."/>
            <person name="Hansen L.H."/>
        </authorList>
    </citation>
    <scope>NUCLEOTIDE SEQUENCE [LARGE SCALE GENOMIC DNA]</scope>
</reference>
<evidence type="ECO:0000313" key="2">
    <source>
        <dbReference type="EMBL" id="AWD90327.1"/>
    </source>
</evidence>
<dbReference type="KEGG" id="vg:65112760"/>
<dbReference type="GeneID" id="65112760"/>